<evidence type="ECO:0000256" key="1">
    <source>
        <dbReference type="ARBA" id="ARBA00022729"/>
    </source>
</evidence>
<protein>
    <submittedName>
        <fullName evidence="6">Outer membrane protein</fullName>
    </submittedName>
</protein>
<dbReference type="Proteomes" id="UP000603352">
    <property type="component" value="Unassembled WGS sequence"/>
</dbReference>
<sequence length="252" mass="27028">MSKFIVPVVALVMGAIGGAATTLVMDRVLAVDPAAQARAGEDMVRDVLIREPELVVDSIRRWQADQKSAEAQAQNTAIAESRDQLVSDNRDPVVGPGDAPVTVVQFFDYRCPYCRRAMVTVDQLISKRDDIRVVYKEFPILGPDSLVAARAALAVQAIAPAQYPEIHQALMTAQGSLTEDRVLALVSDRGVDADAVKARMQSPEIETHLRETMALAQRLGIGGTPAFVIGDTLLPGAVELDALEQAVDSAKG</sequence>
<dbReference type="PANTHER" id="PTHR13887">
    <property type="entry name" value="GLUTATHIONE S-TRANSFERASE KAPPA"/>
    <property type="match status" value="1"/>
</dbReference>
<dbReference type="InterPro" id="IPR013766">
    <property type="entry name" value="Thioredoxin_domain"/>
</dbReference>
<feature type="domain" description="Thioredoxin" evidence="5">
    <location>
        <begin position="62"/>
        <end position="252"/>
    </location>
</feature>
<dbReference type="PROSITE" id="PS51352">
    <property type="entry name" value="THIOREDOXIN_2"/>
    <property type="match status" value="1"/>
</dbReference>
<keyword evidence="7" id="KW-1185">Reference proteome</keyword>
<evidence type="ECO:0000256" key="3">
    <source>
        <dbReference type="ARBA" id="ARBA00023157"/>
    </source>
</evidence>
<accession>A0ABQ1IGY1</accession>
<dbReference type="InterPro" id="IPR036249">
    <property type="entry name" value="Thioredoxin-like_sf"/>
</dbReference>
<name>A0ABQ1IGY1_9PROT</name>
<keyword evidence="3" id="KW-1015">Disulfide bond</keyword>
<dbReference type="SUPFAM" id="SSF52833">
    <property type="entry name" value="Thioredoxin-like"/>
    <property type="match status" value="1"/>
</dbReference>
<keyword evidence="2" id="KW-0560">Oxidoreductase</keyword>
<dbReference type="InterPro" id="IPR001853">
    <property type="entry name" value="DSBA-like_thioredoxin_dom"/>
</dbReference>
<keyword evidence="4" id="KW-0676">Redox-active center</keyword>
<dbReference type="CDD" id="cd03023">
    <property type="entry name" value="DsbA_Com1_like"/>
    <property type="match status" value="1"/>
</dbReference>
<evidence type="ECO:0000313" key="7">
    <source>
        <dbReference type="Proteomes" id="UP000603352"/>
    </source>
</evidence>
<dbReference type="PANTHER" id="PTHR13887:SF14">
    <property type="entry name" value="DISULFIDE BOND FORMATION PROTEIN D"/>
    <property type="match status" value="1"/>
</dbReference>
<dbReference type="RefSeq" id="WP_188577745.1">
    <property type="nucleotide sequence ID" value="NZ_BMDZ01000022.1"/>
</dbReference>
<dbReference type="Gene3D" id="3.40.30.10">
    <property type="entry name" value="Glutaredoxin"/>
    <property type="match status" value="1"/>
</dbReference>
<proteinExistence type="predicted"/>
<comment type="caution">
    <text evidence="6">The sequence shown here is derived from an EMBL/GenBank/DDBJ whole genome shotgun (WGS) entry which is preliminary data.</text>
</comment>
<evidence type="ECO:0000256" key="4">
    <source>
        <dbReference type="ARBA" id="ARBA00023284"/>
    </source>
</evidence>
<keyword evidence="1" id="KW-0732">Signal</keyword>
<evidence type="ECO:0000256" key="2">
    <source>
        <dbReference type="ARBA" id="ARBA00023002"/>
    </source>
</evidence>
<evidence type="ECO:0000313" key="6">
    <source>
        <dbReference type="EMBL" id="GGB40166.1"/>
    </source>
</evidence>
<gene>
    <name evidence="6" type="ORF">GCM10011505_22090</name>
</gene>
<evidence type="ECO:0000259" key="5">
    <source>
        <dbReference type="PROSITE" id="PS51352"/>
    </source>
</evidence>
<organism evidence="6 7">
    <name type="scientific">Tistrella bauzanensis</name>
    <dbReference type="NCBI Taxonomy" id="657419"/>
    <lineage>
        <taxon>Bacteria</taxon>
        <taxon>Pseudomonadati</taxon>
        <taxon>Pseudomonadota</taxon>
        <taxon>Alphaproteobacteria</taxon>
        <taxon>Geminicoccales</taxon>
        <taxon>Geminicoccaceae</taxon>
        <taxon>Tistrella</taxon>
    </lineage>
</organism>
<reference evidence="7" key="1">
    <citation type="journal article" date="2019" name="Int. J. Syst. Evol. Microbiol.">
        <title>The Global Catalogue of Microorganisms (GCM) 10K type strain sequencing project: providing services to taxonomists for standard genome sequencing and annotation.</title>
        <authorList>
            <consortium name="The Broad Institute Genomics Platform"/>
            <consortium name="The Broad Institute Genome Sequencing Center for Infectious Disease"/>
            <person name="Wu L."/>
            <person name="Ma J."/>
        </authorList>
    </citation>
    <scope>NUCLEOTIDE SEQUENCE [LARGE SCALE GENOMIC DNA]</scope>
    <source>
        <strain evidence="7">CGMCC 1.10188</strain>
    </source>
</reference>
<dbReference type="Pfam" id="PF01323">
    <property type="entry name" value="DSBA"/>
    <property type="match status" value="1"/>
</dbReference>
<dbReference type="EMBL" id="BMDZ01000022">
    <property type="protein sequence ID" value="GGB40166.1"/>
    <property type="molecule type" value="Genomic_DNA"/>
</dbReference>